<evidence type="ECO:0000259" key="16">
    <source>
        <dbReference type="PROSITE" id="PS50089"/>
    </source>
</evidence>
<comment type="catalytic activity">
    <reaction evidence="1">
        <text>S-ubiquitinyl-[E2 ubiquitin-conjugating enzyme]-L-cysteine + [acceptor protein]-L-lysine = [E2 ubiquitin-conjugating enzyme]-L-cysteine + N(6)-ubiquitinyl-[acceptor protein]-L-lysine.</text>
        <dbReference type="EC" id="2.3.2.27"/>
    </reaction>
</comment>
<feature type="compositionally biased region" description="Basic and acidic residues" evidence="15">
    <location>
        <begin position="852"/>
        <end position="867"/>
    </location>
</feature>
<dbReference type="Gene3D" id="3.30.40.10">
    <property type="entry name" value="Zinc/RING finger domain, C3HC4 (zinc finger)"/>
    <property type="match status" value="1"/>
</dbReference>
<feature type="region of interest" description="Disordered" evidence="15">
    <location>
        <begin position="101"/>
        <end position="130"/>
    </location>
</feature>
<feature type="compositionally biased region" description="Basic and acidic residues" evidence="15">
    <location>
        <begin position="352"/>
        <end position="363"/>
    </location>
</feature>
<dbReference type="AlphaFoldDB" id="A0A2A9M8Q0"/>
<evidence type="ECO:0000256" key="9">
    <source>
        <dbReference type="ARBA" id="ARBA00022786"/>
    </source>
</evidence>
<proteinExistence type="predicted"/>
<dbReference type="GO" id="GO:0016567">
    <property type="term" value="P:protein ubiquitination"/>
    <property type="evidence" value="ECO:0007669"/>
    <property type="project" value="TreeGrafter"/>
</dbReference>
<keyword evidence="6" id="KW-0479">Metal-binding</keyword>
<dbReference type="OrthoDB" id="8062037at2759"/>
<dbReference type="PANTHER" id="PTHR45977">
    <property type="entry name" value="TARGET OF ERK KINASE MPK-1"/>
    <property type="match status" value="1"/>
</dbReference>
<keyword evidence="13" id="KW-0472">Membrane</keyword>
<dbReference type="GO" id="GO:0005524">
    <property type="term" value="F:ATP binding"/>
    <property type="evidence" value="ECO:0007669"/>
    <property type="project" value="UniProtKB-KW"/>
</dbReference>
<evidence type="ECO:0000256" key="8">
    <source>
        <dbReference type="ARBA" id="ARBA00022771"/>
    </source>
</evidence>
<feature type="compositionally biased region" description="Basic and acidic residues" evidence="15">
    <location>
        <begin position="986"/>
        <end position="1011"/>
    </location>
</feature>
<dbReference type="InterPro" id="IPR001841">
    <property type="entry name" value="Znf_RING"/>
</dbReference>
<dbReference type="SUPFAM" id="SSF54585">
    <property type="entry name" value="Cdc48 domain 2-like"/>
    <property type="match status" value="1"/>
</dbReference>
<feature type="compositionally biased region" description="Low complexity" evidence="15">
    <location>
        <begin position="406"/>
        <end position="417"/>
    </location>
</feature>
<keyword evidence="9" id="KW-0833">Ubl conjugation pathway</keyword>
<feature type="compositionally biased region" description="Low complexity" evidence="15">
    <location>
        <begin position="15"/>
        <end position="29"/>
    </location>
</feature>
<evidence type="ECO:0000256" key="1">
    <source>
        <dbReference type="ARBA" id="ARBA00000900"/>
    </source>
</evidence>
<dbReference type="VEuPathDB" id="ToxoDB:BESB_019480"/>
<feature type="compositionally biased region" description="Low complexity" evidence="15">
    <location>
        <begin position="830"/>
        <end position="842"/>
    </location>
</feature>
<dbReference type="GeneID" id="40307009"/>
<feature type="compositionally biased region" description="Low complexity" evidence="15">
    <location>
        <begin position="791"/>
        <end position="809"/>
    </location>
</feature>
<dbReference type="GO" id="GO:0008270">
    <property type="term" value="F:zinc ion binding"/>
    <property type="evidence" value="ECO:0007669"/>
    <property type="project" value="UniProtKB-KW"/>
</dbReference>
<dbReference type="Gene3D" id="3.10.330.10">
    <property type="match status" value="1"/>
</dbReference>
<dbReference type="PROSITE" id="PS50089">
    <property type="entry name" value="ZF_RING_2"/>
    <property type="match status" value="1"/>
</dbReference>
<dbReference type="KEGG" id="bbes:BESB_019480"/>
<feature type="compositionally biased region" description="Basic and acidic residues" evidence="15">
    <location>
        <begin position="434"/>
        <end position="446"/>
    </location>
</feature>
<dbReference type="GO" id="GO:0061630">
    <property type="term" value="F:ubiquitin protein ligase activity"/>
    <property type="evidence" value="ECO:0007669"/>
    <property type="project" value="UniProtKB-EC"/>
</dbReference>
<reference evidence="17 18" key="1">
    <citation type="submission" date="2017-09" db="EMBL/GenBank/DDBJ databases">
        <title>Genome sequencing of Besnoitia besnoiti strain Bb-Ger1.</title>
        <authorList>
            <person name="Schares G."/>
            <person name="Venepally P."/>
            <person name="Lorenzi H.A."/>
        </authorList>
    </citation>
    <scope>NUCLEOTIDE SEQUENCE [LARGE SCALE GENOMIC DNA]</scope>
    <source>
        <strain evidence="17 18">Bb-Ger1</strain>
    </source>
</reference>
<feature type="region of interest" description="Disordered" evidence="15">
    <location>
        <begin position="271"/>
        <end position="448"/>
    </location>
</feature>
<feature type="region of interest" description="Disordered" evidence="15">
    <location>
        <begin position="760"/>
        <end position="902"/>
    </location>
</feature>
<feature type="region of interest" description="Disordered" evidence="15">
    <location>
        <begin position="1"/>
        <end position="41"/>
    </location>
</feature>
<keyword evidence="10" id="KW-0862">Zinc</keyword>
<accession>A0A2A9M8Q0</accession>
<evidence type="ECO:0000256" key="3">
    <source>
        <dbReference type="ARBA" id="ARBA00012483"/>
    </source>
</evidence>
<feature type="region of interest" description="Disordered" evidence="15">
    <location>
        <begin position="980"/>
        <end position="1013"/>
    </location>
</feature>
<dbReference type="EC" id="2.3.2.27" evidence="3"/>
<keyword evidence="4" id="KW-0808">Transferase</keyword>
<keyword evidence="11" id="KW-0067">ATP-binding</keyword>
<dbReference type="GO" id="GO:0016020">
    <property type="term" value="C:membrane"/>
    <property type="evidence" value="ECO:0007669"/>
    <property type="project" value="UniProtKB-SubCell"/>
</dbReference>
<gene>
    <name evidence="17" type="ORF">BESB_019480</name>
</gene>
<dbReference type="GO" id="GO:0006511">
    <property type="term" value="P:ubiquitin-dependent protein catabolic process"/>
    <property type="evidence" value="ECO:0007669"/>
    <property type="project" value="TreeGrafter"/>
</dbReference>
<dbReference type="SMART" id="SM00184">
    <property type="entry name" value="RING"/>
    <property type="match status" value="1"/>
</dbReference>
<evidence type="ECO:0000256" key="5">
    <source>
        <dbReference type="ARBA" id="ARBA00022692"/>
    </source>
</evidence>
<evidence type="ECO:0000256" key="7">
    <source>
        <dbReference type="ARBA" id="ARBA00022741"/>
    </source>
</evidence>
<feature type="compositionally biased region" description="Low complexity" evidence="15">
    <location>
        <begin position="387"/>
        <end position="399"/>
    </location>
</feature>
<keyword evidence="5" id="KW-0812">Transmembrane</keyword>
<dbReference type="SUPFAM" id="SSF57850">
    <property type="entry name" value="RING/U-box"/>
    <property type="match status" value="1"/>
</dbReference>
<evidence type="ECO:0000256" key="13">
    <source>
        <dbReference type="ARBA" id="ARBA00023136"/>
    </source>
</evidence>
<keyword evidence="18" id="KW-1185">Reference proteome</keyword>
<dbReference type="EMBL" id="NWUJ01000012">
    <property type="protein sequence ID" value="PFH32007.1"/>
    <property type="molecule type" value="Genomic_DNA"/>
</dbReference>
<dbReference type="PANTHER" id="PTHR45977:SF13">
    <property type="entry name" value="GB|AAF27103.1"/>
    <property type="match status" value="1"/>
</dbReference>
<evidence type="ECO:0000256" key="14">
    <source>
        <dbReference type="PROSITE-ProRule" id="PRU00175"/>
    </source>
</evidence>
<evidence type="ECO:0000256" key="11">
    <source>
        <dbReference type="ARBA" id="ARBA00022840"/>
    </source>
</evidence>
<feature type="domain" description="RING-type" evidence="16">
    <location>
        <begin position="914"/>
        <end position="955"/>
    </location>
</feature>
<feature type="compositionally biased region" description="Polar residues" evidence="15">
    <location>
        <begin position="1"/>
        <end position="13"/>
    </location>
</feature>
<name>A0A2A9M8Q0_BESBE</name>
<dbReference type="CDD" id="cd16454">
    <property type="entry name" value="RING-H2_PA-TM-RING"/>
    <property type="match status" value="1"/>
</dbReference>
<keyword evidence="7" id="KW-0547">Nucleotide-binding</keyword>
<feature type="compositionally biased region" description="Low complexity" evidence="15">
    <location>
        <begin position="225"/>
        <end position="237"/>
    </location>
</feature>
<dbReference type="InterPro" id="IPR013083">
    <property type="entry name" value="Znf_RING/FYVE/PHD"/>
</dbReference>
<keyword evidence="8 14" id="KW-0863">Zinc-finger</keyword>
<sequence length="1027" mass="110509">MEASKGTASTKSGLSAPAEARAPASPSNAGREQQESSPEPGAFFVKDLQPLRKRVLEKLHVLPVGHKAADRVVLATLKTLMADGVFLRQYMAFEVPVAEADASSSKEEQDGEAVPAQEGELPQVDGGRVRSSPASCTYIVVDCCPKSGYIDADSLIFLAGQPLQPLRRVQLLALVHPNSSYARRAGIHSYQQLFDQAPSFPSVDRQEPCIEDFVHACSLSPSRRASAGEGEPSGASSRLLSPFTPAYYDSPRRSADEEFFGFTDIIDDLESISSSTSTSDEEAGGGLASARGEEKGPVDSGSCKGVPRGLPARRRATVPHAASRGDTMMGSGEEPREASGGRLHAGNARCASGERGRPAERRNAQATDARPASPGSSADSGFRPTESGGSHSTAASSAGDCPEPDSGGSCSSVGAGVTPEAGPQGPGAQSISRPARDRRTLESVAERRRRHRQLFQQHSRFFESESSPLSCRSLGRVPNAIRVRLRERAAGVDPSSGERSSGVYRAGKRLEKLDGETLFREFVGPYLRSRMHRSMDGRNTCESASTVVLYPGKKLVIGDLTFVVWATDPRNNPGFVDKNTSVYISLDPFGEFKRVHFVPFSDTLPTTYRFDFYEDYLKPFLLENTWRNFTRGDVYSYRGVEFKLIATEPSSCTIARVGPETIVYYQGTVEPSIMDLIPPDTLQRIRRLPVRLQPFAIISAAQTLDPQVLMRVIPAASIRGSRQGINEQMTDVLREKLVHPFSFVDYLRAFPDLCEHRTASVTPNADDSAPTEQADPTRAADLCSDSGAKLQAKAAASRQDDAAAASASSGPPSEATEGGRGGSEEKREVAAVAGGSEVSAAADLPQAAGRKTATEARRGSGEGEMREIYGGGSGSVLSDGSRPVTATAGGDAERPRSSDSQPSLCVEAFERPSCTVCTLTLEEGDLSIVLPCGHVFHWQCAHAWLRCNSTCPNCRADINVLLQPGNGHRGESLRHSRIQRSASDFLPRDRQDDGRNGWPRRNTEGDQDNRTRGIGNAVRGWFRSILS</sequence>
<evidence type="ECO:0000256" key="15">
    <source>
        <dbReference type="SAM" id="MobiDB-lite"/>
    </source>
</evidence>
<dbReference type="Proteomes" id="UP000224006">
    <property type="component" value="Chromosome XI"/>
</dbReference>
<evidence type="ECO:0000256" key="10">
    <source>
        <dbReference type="ARBA" id="ARBA00022833"/>
    </source>
</evidence>
<feature type="region of interest" description="Disordered" evidence="15">
    <location>
        <begin position="222"/>
        <end position="242"/>
    </location>
</feature>
<evidence type="ECO:0000256" key="6">
    <source>
        <dbReference type="ARBA" id="ARBA00022723"/>
    </source>
</evidence>
<dbReference type="STRING" id="94643.A0A2A9M8Q0"/>
<dbReference type="InterPro" id="IPR029067">
    <property type="entry name" value="CDC48_domain_2-like_sf"/>
</dbReference>
<evidence type="ECO:0000256" key="4">
    <source>
        <dbReference type="ARBA" id="ARBA00022679"/>
    </source>
</evidence>
<evidence type="ECO:0000313" key="17">
    <source>
        <dbReference type="EMBL" id="PFH32007.1"/>
    </source>
</evidence>
<comment type="subcellular location">
    <subcellularLocation>
        <location evidence="2">Membrane</location>
        <topology evidence="2">Multi-pass membrane protein</topology>
    </subcellularLocation>
</comment>
<evidence type="ECO:0000256" key="12">
    <source>
        <dbReference type="ARBA" id="ARBA00022989"/>
    </source>
</evidence>
<protein>
    <recommendedName>
        <fullName evidence="3">RING-type E3 ubiquitin transferase</fullName>
        <ecNumber evidence="3">2.3.2.27</ecNumber>
    </recommendedName>
</protein>
<keyword evidence="12" id="KW-1133">Transmembrane helix</keyword>
<evidence type="ECO:0000313" key="18">
    <source>
        <dbReference type="Proteomes" id="UP000224006"/>
    </source>
</evidence>
<organism evidence="17 18">
    <name type="scientific">Besnoitia besnoiti</name>
    <name type="common">Apicomplexan protozoan</name>
    <dbReference type="NCBI Taxonomy" id="94643"/>
    <lineage>
        <taxon>Eukaryota</taxon>
        <taxon>Sar</taxon>
        <taxon>Alveolata</taxon>
        <taxon>Apicomplexa</taxon>
        <taxon>Conoidasida</taxon>
        <taxon>Coccidia</taxon>
        <taxon>Eucoccidiorida</taxon>
        <taxon>Eimeriorina</taxon>
        <taxon>Sarcocystidae</taxon>
        <taxon>Besnoitia</taxon>
    </lineage>
</organism>
<dbReference type="RefSeq" id="XP_029216016.1">
    <property type="nucleotide sequence ID" value="XM_029360657.1"/>
</dbReference>
<dbReference type="Pfam" id="PF13639">
    <property type="entry name" value="zf-RING_2"/>
    <property type="match status" value="1"/>
</dbReference>
<comment type="caution">
    <text evidence="17">The sequence shown here is derived from an EMBL/GenBank/DDBJ whole genome shotgun (WGS) entry which is preliminary data.</text>
</comment>
<evidence type="ECO:0000256" key="2">
    <source>
        <dbReference type="ARBA" id="ARBA00004141"/>
    </source>
</evidence>